<gene>
    <name evidence="12" type="ORF">TSIB3V08_LOCUS1559</name>
</gene>
<evidence type="ECO:0000256" key="3">
    <source>
        <dbReference type="ARBA" id="ARBA00022705"/>
    </source>
</evidence>
<dbReference type="PANTHER" id="PTHR11669:SF1">
    <property type="entry name" value="REPLICATION FACTOR C SUBUNIT 3"/>
    <property type="match status" value="1"/>
</dbReference>
<keyword evidence="4" id="KW-0539">Nucleus</keyword>
<evidence type="ECO:0000259" key="11">
    <source>
        <dbReference type="SMART" id="SM00382"/>
    </source>
</evidence>
<dbReference type="CDD" id="cd00009">
    <property type="entry name" value="AAA"/>
    <property type="match status" value="1"/>
</dbReference>
<reference evidence="12" key="1">
    <citation type="submission" date="2020-11" db="EMBL/GenBank/DDBJ databases">
        <authorList>
            <person name="Tran Van P."/>
        </authorList>
    </citation>
    <scope>NUCLEOTIDE SEQUENCE</scope>
</reference>
<proteinExistence type="inferred from homology"/>
<evidence type="ECO:0000256" key="4">
    <source>
        <dbReference type="ARBA" id="ARBA00023242"/>
    </source>
</evidence>
<dbReference type="GO" id="GO:0006281">
    <property type="term" value="P:DNA repair"/>
    <property type="evidence" value="ECO:0007669"/>
    <property type="project" value="UniProtKB-ARBA"/>
</dbReference>
<dbReference type="InterPro" id="IPR050238">
    <property type="entry name" value="DNA_Rep/Repair_Clamp_Loader"/>
</dbReference>
<evidence type="ECO:0000313" key="12">
    <source>
        <dbReference type="EMBL" id="CAD7257286.1"/>
    </source>
</evidence>
<dbReference type="Gene3D" id="1.10.8.60">
    <property type="match status" value="1"/>
</dbReference>
<dbReference type="InterPro" id="IPR003593">
    <property type="entry name" value="AAA+_ATPase"/>
</dbReference>
<dbReference type="SUPFAM" id="SSF48019">
    <property type="entry name" value="post-AAA+ oligomerization domain-like"/>
    <property type="match status" value="1"/>
</dbReference>
<dbReference type="FunFam" id="1.10.8.60:FF:000030">
    <property type="entry name" value="replication factor C subunit 3"/>
    <property type="match status" value="1"/>
</dbReference>
<dbReference type="GO" id="GO:0003689">
    <property type="term" value="F:DNA clamp loader activity"/>
    <property type="evidence" value="ECO:0007669"/>
    <property type="project" value="TreeGrafter"/>
</dbReference>
<feature type="domain" description="AAA+ ATPase" evidence="11">
    <location>
        <begin position="34"/>
        <end position="186"/>
    </location>
</feature>
<dbReference type="Pfam" id="PF22534">
    <property type="entry name" value="RFC_C"/>
    <property type="match status" value="1"/>
</dbReference>
<dbReference type="FunFam" id="1.20.272.10:FF:000002">
    <property type="entry name" value="Replication factor C subunit 3"/>
    <property type="match status" value="1"/>
</dbReference>
<sequence>MSLWVDKYRPNSLSKLDFHKQQAHQLKNIIQQGDFPHLLMFGPPGSGKKTRVICLLRELYGAGAERLRMENTSFTTPSNKKVELMIVSSNYHLEVNPSDVGIYDRVVIQDLLKTVAQTHQLDASGQREFKVVVLTSADRLSKDAQHALRRTMEKYMATCRLILIANSASRVIAPIRSRCLGIRVPAPTPEEIATIVTAVGKKEGISVPPELANRLAEMSNRNLRLALLSLQAARVQQYPFTPDQPLPEQDWLKYLQGTANIIVKEQSPQTLLQVRERLYELLTRGCPPGHIFKHLTMELVRNCCDVQLKMDVVGWAAMFDHRMQQGSKAIIHLEAFVARFMCIYKKFMEDNLVGMEDMTDMF</sequence>
<dbReference type="GO" id="GO:0003677">
    <property type="term" value="F:DNA binding"/>
    <property type="evidence" value="ECO:0007669"/>
    <property type="project" value="InterPro"/>
</dbReference>
<dbReference type="PANTHER" id="PTHR11669">
    <property type="entry name" value="REPLICATION FACTOR C / DNA POLYMERASE III GAMMA-TAU SUBUNIT"/>
    <property type="match status" value="1"/>
</dbReference>
<dbReference type="InterPro" id="IPR008921">
    <property type="entry name" value="DNA_pol3_clamp-load_cplx_C"/>
</dbReference>
<evidence type="ECO:0000256" key="9">
    <source>
        <dbReference type="ARBA" id="ARBA00079394"/>
    </source>
</evidence>
<evidence type="ECO:0000256" key="1">
    <source>
        <dbReference type="ARBA" id="ARBA00004123"/>
    </source>
</evidence>
<evidence type="ECO:0000256" key="2">
    <source>
        <dbReference type="ARBA" id="ARBA00005378"/>
    </source>
</evidence>
<dbReference type="FunFam" id="3.40.50.300:FF:000136">
    <property type="entry name" value="Replication factor C subunit 5"/>
    <property type="match status" value="1"/>
</dbReference>
<dbReference type="Pfam" id="PF21960">
    <property type="entry name" value="RCF1-5-like_lid"/>
    <property type="match status" value="1"/>
</dbReference>
<dbReference type="InterPro" id="IPR027417">
    <property type="entry name" value="P-loop_NTPase"/>
</dbReference>
<evidence type="ECO:0000256" key="10">
    <source>
        <dbReference type="ARBA" id="ARBA00080379"/>
    </source>
</evidence>
<comment type="similarity">
    <text evidence="2">Belongs to the activator 1 small subunits family.</text>
</comment>
<dbReference type="EMBL" id="OC000441">
    <property type="protein sequence ID" value="CAD7257286.1"/>
    <property type="molecule type" value="Genomic_DNA"/>
</dbReference>
<dbReference type="AlphaFoldDB" id="A0A7R9ANF2"/>
<organism evidence="12">
    <name type="scientific">Timema shepardi</name>
    <name type="common">Walking stick</name>
    <dbReference type="NCBI Taxonomy" id="629360"/>
    <lineage>
        <taxon>Eukaryota</taxon>
        <taxon>Metazoa</taxon>
        <taxon>Ecdysozoa</taxon>
        <taxon>Arthropoda</taxon>
        <taxon>Hexapoda</taxon>
        <taxon>Insecta</taxon>
        <taxon>Pterygota</taxon>
        <taxon>Neoptera</taxon>
        <taxon>Polyneoptera</taxon>
        <taxon>Phasmatodea</taxon>
        <taxon>Timematodea</taxon>
        <taxon>Timematoidea</taxon>
        <taxon>Timematidae</taxon>
        <taxon>Timema</taxon>
    </lineage>
</organism>
<evidence type="ECO:0000256" key="8">
    <source>
        <dbReference type="ARBA" id="ARBA00076818"/>
    </source>
</evidence>
<evidence type="ECO:0000256" key="6">
    <source>
        <dbReference type="ARBA" id="ARBA00062267"/>
    </source>
</evidence>
<dbReference type="Gene3D" id="1.20.272.10">
    <property type="match status" value="1"/>
</dbReference>
<comment type="function">
    <text evidence="5">Subunit of the replication factor C (RFC) complex which acts during elongation of primed DNA templates by DNA polymerases delta and epsilon, and is necessary for ATP-dependent loading of proliferating cell nuclear antigen (PCNA) onto primed DNA.</text>
</comment>
<comment type="subunit">
    <text evidence="6">Subunit of the RFC complex, an heteropentameric complex consisting of a large subunit RFC1 and four small subunits RFC2, RFC3, RFC4 and RFC5; the RFC complex interacts with PCNA. Forms an heterotetrameric complex with RFC2, RFC4 and RFC5; this complex has ATPase activity but is not stimulated by PCNA. The heterotetramer of subunits RFC2, RFC3, RFC4 and RFC5 interacts with RAD17. Interacts with CNTD1; this interaction facilitates crossover formation.</text>
</comment>
<dbReference type="SUPFAM" id="SSF52540">
    <property type="entry name" value="P-loop containing nucleoside triphosphate hydrolases"/>
    <property type="match status" value="1"/>
</dbReference>
<dbReference type="GO" id="GO:0006271">
    <property type="term" value="P:DNA strand elongation involved in DNA replication"/>
    <property type="evidence" value="ECO:0007669"/>
    <property type="project" value="UniProtKB-ARBA"/>
</dbReference>
<protein>
    <recommendedName>
        <fullName evidence="7">Replication factor C subunit 3</fullName>
    </recommendedName>
    <alternativeName>
        <fullName evidence="9">Activator 1 38 kDa subunit</fullName>
    </alternativeName>
    <alternativeName>
        <fullName evidence="10">Activator 1 subunit 3</fullName>
    </alternativeName>
    <alternativeName>
        <fullName evidence="8">Replication factor C 38 kDa subunit</fullName>
    </alternativeName>
</protein>
<dbReference type="Pfam" id="PF13177">
    <property type="entry name" value="DNA_pol3_delta2"/>
    <property type="match status" value="1"/>
</dbReference>
<dbReference type="GO" id="GO:0005663">
    <property type="term" value="C:DNA replication factor C complex"/>
    <property type="evidence" value="ECO:0007669"/>
    <property type="project" value="TreeGrafter"/>
</dbReference>
<dbReference type="Gene3D" id="3.40.50.300">
    <property type="entry name" value="P-loop containing nucleotide triphosphate hydrolases"/>
    <property type="match status" value="1"/>
</dbReference>
<dbReference type="SMART" id="SM00382">
    <property type="entry name" value="AAA"/>
    <property type="match status" value="1"/>
</dbReference>
<accession>A0A7R9ANF2</accession>
<name>A0A7R9ANF2_TIMSH</name>
<evidence type="ECO:0000256" key="7">
    <source>
        <dbReference type="ARBA" id="ARBA00070184"/>
    </source>
</evidence>
<evidence type="ECO:0000256" key="5">
    <source>
        <dbReference type="ARBA" id="ARBA00058626"/>
    </source>
</evidence>
<comment type="subcellular location">
    <subcellularLocation>
        <location evidence="1">Nucleus</location>
    </subcellularLocation>
</comment>
<dbReference type="GO" id="GO:0005634">
    <property type="term" value="C:nucleus"/>
    <property type="evidence" value="ECO:0007669"/>
    <property type="project" value="UniProtKB-SubCell"/>
</dbReference>
<keyword evidence="3" id="KW-0235">DNA replication</keyword>